<organism evidence="5 6">
    <name type="scientific">Paenibacillus curdlanolyticus YK9</name>
    <dbReference type="NCBI Taxonomy" id="717606"/>
    <lineage>
        <taxon>Bacteria</taxon>
        <taxon>Bacillati</taxon>
        <taxon>Bacillota</taxon>
        <taxon>Bacilli</taxon>
        <taxon>Bacillales</taxon>
        <taxon>Paenibacillaceae</taxon>
        <taxon>Paenibacillus</taxon>
    </lineage>
</organism>
<dbReference type="PANTHER" id="PTHR30146:SF109">
    <property type="entry name" value="HTH-TYPE TRANSCRIPTIONAL REGULATOR GALS"/>
    <property type="match status" value="1"/>
</dbReference>
<proteinExistence type="predicted"/>
<dbReference type="InterPro" id="IPR000843">
    <property type="entry name" value="HTH_LacI"/>
</dbReference>
<dbReference type="InterPro" id="IPR028082">
    <property type="entry name" value="Peripla_BP_I"/>
</dbReference>
<dbReference type="RefSeq" id="WP_006037409.1">
    <property type="nucleotide sequence ID" value="NZ_AEDD01000003.1"/>
</dbReference>
<dbReference type="GO" id="GO:0000976">
    <property type="term" value="F:transcription cis-regulatory region binding"/>
    <property type="evidence" value="ECO:0007669"/>
    <property type="project" value="TreeGrafter"/>
</dbReference>
<dbReference type="Gene3D" id="1.10.260.40">
    <property type="entry name" value="lambda repressor-like DNA-binding domains"/>
    <property type="match status" value="1"/>
</dbReference>
<name>E0I6X4_9BACL</name>
<keyword evidence="3" id="KW-0804">Transcription</keyword>
<feature type="domain" description="HTH lacI-type" evidence="4">
    <location>
        <begin position="1"/>
        <end position="54"/>
    </location>
</feature>
<dbReference type="EMBL" id="AEDD01000003">
    <property type="protein sequence ID" value="EFM11790.1"/>
    <property type="molecule type" value="Genomic_DNA"/>
</dbReference>
<dbReference type="SMART" id="SM00354">
    <property type="entry name" value="HTH_LACI"/>
    <property type="match status" value="1"/>
</dbReference>
<dbReference type="Pfam" id="PF13377">
    <property type="entry name" value="Peripla_BP_3"/>
    <property type="match status" value="1"/>
</dbReference>
<dbReference type="AlphaFoldDB" id="E0I6X4"/>
<dbReference type="CDD" id="cd06267">
    <property type="entry name" value="PBP1_LacI_sugar_binding-like"/>
    <property type="match status" value="1"/>
</dbReference>
<dbReference type="STRING" id="717606.PaecuDRAFT_1396"/>
<gene>
    <name evidence="5" type="ORF">PaecuDRAFT_1396</name>
</gene>
<evidence type="ECO:0000313" key="6">
    <source>
        <dbReference type="Proteomes" id="UP000005387"/>
    </source>
</evidence>
<dbReference type="SUPFAM" id="SSF53822">
    <property type="entry name" value="Periplasmic binding protein-like I"/>
    <property type="match status" value="1"/>
</dbReference>
<evidence type="ECO:0000256" key="2">
    <source>
        <dbReference type="ARBA" id="ARBA00023125"/>
    </source>
</evidence>
<protein>
    <submittedName>
        <fullName evidence="5">Transcriptional regulator, LacI family</fullName>
    </submittedName>
</protein>
<evidence type="ECO:0000256" key="3">
    <source>
        <dbReference type="ARBA" id="ARBA00023163"/>
    </source>
</evidence>
<dbReference type="Pfam" id="PF00356">
    <property type="entry name" value="LacI"/>
    <property type="match status" value="1"/>
</dbReference>
<dbReference type="SUPFAM" id="SSF47413">
    <property type="entry name" value="lambda repressor-like DNA-binding domains"/>
    <property type="match status" value="1"/>
</dbReference>
<dbReference type="InterPro" id="IPR046335">
    <property type="entry name" value="LacI/GalR-like_sensor"/>
</dbReference>
<accession>E0I6X4</accession>
<dbReference type="InterPro" id="IPR010982">
    <property type="entry name" value="Lambda_DNA-bd_dom_sf"/>
</dbReference>
<dbReference type="PROSITE" id="PS50932">
    <property type="entry name" value="HTH_LACI_2"/>
    <property type="match status" value="1"/>
</dbReference>
<evidence type="ECO:0000259" key="4">
    <source>
        <dbReference type="PROSITE" id="PS50932"/>
    </source>
</evidence>
<dbReference type="Gene3D" id="3.40.50.2300">
    <property type="match status" value="2"/>
</dbReference>
<keyword evidence="1" id="KW-0805">Transcription regulation</keyword>
<evidence type="ECO:0000256" key="1">
    <source>
        <dbReference type="ARBA" id="ARBA00023015"/>
    </source>
</evidence>
<dbReference type="eggNOG" id="COG1609">
    <property type="taxonomic scope" value="Bacteria"/>
</dbReference>
<dbReference type="GO" id="GO:0003700">
    <property type="term" value="F:DNA-binding transcription factor activity"/>
    <property type="evidence" value="ECO:0007669"/>
    <property type="project" value="TreeGrafter"/>
</dbReference>
<evidence type="ECO:0000313" key="5">
    <source>
        <dbReference type="EMBL" id="EFM11790.1"/>
    </source>
</evidence>
<dbReference type="CDD" id="cd01392">
    <property type="entry name" value="HTH_LacI"/>
    <property type="match status" value="1"/>
</dbReference>
<dbReference type="Proteomes" id="UP000005387">
    <property type="component" value="Unassembled WGS sequence"/>
</dbReference>
<keyword evidence="2" id="KW-0238">DNA-binding</keyword>
<keyword evidence="6" id="KW-1185">Reference proteome</keyword>
<reference evidence="5 6" key="1">
    <citation type="submission" date="2010-07" db="EMBL/GenBank/DDBJ databases">
        <title>The draft genome of Paenibacillus curdlanolyticus YK9.</title>
        <authorList>
            <consortium name="US DOE Joint Genome Institute (JGI-PGF)"/>
            <person name="Lucas S."/>
            <person name="Copeland A."/>
            <person name="Lapidus A."/>
            <person name="Cheng J.-F."/>
            <person name="Bruce D."/>
            <person name="Goodwin L."/>
            <person name="Pitluck S."/>
            <person name="Land M.L."/>
            <person name="Hauser L."/>
            <person name="Chang Y.-J."/>
            <person name="Jeffries C."/>
            <person name="Anderson I.J."/>
            <person name="Johnson E."/>
            <person name="Loganathan U."/>
            <person name="Mulhopadhyay B."/>
            <person name="Kyrpides N."/>
            <person name="Woyke T.J."/>
        </authorList>
    </citation>
    <scope>NUCLEOTIDE SEQUENCE [LARGE SCALE GENOMIC DNA]</scope>
    <source>
        <strain evidence="5 6">YK9</strain>
    </source>
</reference>
<dbReference type="PANTHER" id="PTHR30146">
    <property type="entry name" value="LACI-RELATED TRANSCRIPTIONAL REPRESSOR"/>
    <property type="match status" value="1"/>
</dbReference>
<sequence>MRQQVAKLAGVSEATVSRVLNGVGPVKEETKQRVLAAAAELGYVPSALAQRFARKKSGNLGVVLPYVPKVPLFSTYYFSEMLGGIGEEAQAQGYDLLMLFRKPEQPRDYTALFQAHKVDALIILGARDTALDRGALEELERSGHPFCVLNQRYAARGNEPPFMTVDADHWSGSRAAVRHLVDIGCSRIVFINGPAQYSNSLDRRAGYDRVLAESGLELREELVLAGNYSRTSGYALTDQLEALIRAGDADAIFAANDRMAIGAMQGLRERGLEAGRDYALCGYDDADAARMASPQLTSVTVPFHEMGQIAARRLLQQDGEPKISAASTILPVQLVIRESSRSRQ</sequence>